<accession>A0A023AYW5</accession>
<protein>
    <recommendedName>
        <fullName evidence="4">Transcription initiation factor IIF subunit alpha</fullName>
    </recommendedName>
</protein>
<reference evidence="2" key="1">
    <citation type="submission" date="2013-12" db="EMBL/GenBank/DDBJ databases">
        <authorList>
            <person name="Omoto C.K."/>
            <person name="Sibley D."/>
            <person name="Venepally P."/>
            <person name="Hadjithomas M."/>
            <person name="Karamycheva S."/>
            <person name="Brunk B."/>
            <person name="Roos D."/>
            <person name="Caler E."/>
            <person name="Lorenzi H."/>
        </authorList>
    </citation>
    <scope>NUCLEOTIDE SEQUENCE</scope>
</reference>
<comment type="caution">
    <text evidence="2">The sequence shown here is derived from an EMBL/GenBank/DDBJ whole genome shotgun (WGS) entry which is preliminary data.</text>
</comment>
<dbReference type="VEuPathDB" id="CryptoDB:GNI_163630"/>
<dbReference type="OMA" id="ICKMETT"/>
<organism evidence="2 3">
    <name type="scientific">Gregarina niphandrodes</name>
    <name type="common">Septate eugregarine</name>
    <dbReference type="NCBI Taxonomy" id="110365"/>
    <lineage>
        <taxon>Eukaryota</taxon>
        <taxon>Sar</taxon>
        <taxon>Alveolata</taxon>
        <taxon>Apicomplexa</taxon>
        <taxon>Conoidasida</taxon>
        <taxon>Gregarinasina</taxon>
        <taxon>Eugregarinorida</taxon>
        <taxon>Gregarinidae</taxon>
        <taxon>Gregarina</taxon>
    </lineage>
</organism>
<name>A0A023AYW5_GRENI</name>
<evidence type="ECO:0008006" key="4">
    <source>
        <dbReference type="Google" id="ProtNLM"/>
    </source>
</evidence>
<dbReference type="RefSeq" id="XP_011133122.1">
    <property type="nucleotide sequence ID" value="XM_011134820.1"/>
</dbReference>
<dbReference type="AlphaFoldDB" id="A0A023AYW5"/>
<proteinExistence type="predicted"/>
<keyword evidence="3" id="KW-1185">Reference proteome</keyword>
<feature type="region of interest" description="Disordered" evidence="1">
    <location>
        <begin position="118"/>
        <end position="181"/>
    </location>
</feature>
<dbReference type="Proteomes" id="UP000019763">
    <property type="component" value="Unassembled WGS sequence"/>
</dbReference>
<dbReference type="eggNOG" id="ENOG502S82W">
    <property type="taxonomic scope" value="Eukaryota"/>
</dbReference>
<gene>
    <name evidence="2" type="ORF">GNI_163630</name>
</gene>
<evidence type="ECO:0000256" key="1">
    <source>
        <dbReference type="SAM" id="MobiDB-lite"/>
    </source>
</evidence>
<feature type="compositionally biased region" description="Polar residues" evidence="1">
    <location>
        <begin position="124"/>
        <end position="135"/>
    </location>
</feature>
<feature type="compositionally biased region" description="Basic and acidic residues" evidence="1">
    <location>
        <begin position="201"/>
        <end position="211"/>
    </location>
</feature>
<feature type="region of interest" description="Disordered" evidence="1">
    <location>
        <begin position="195"/>
        <end position="247"/>
    </location>
</feature>
<feature type="region of interest" description="Disordered" evidence="1">
    <location>
        <begin position="67"/>
        <end position="102"/>
    </location>
</feature>
<dbReference type="GeneID" id="22915664"/>
<feature type="compositionally biased region" description="Acidic residues" evidence="1">
    <location>
        <begin position="143"/>
        <end position="181"/>
    </location>
</feature>
<evidence type="ECO:0000313" key="2">
    <source>
        <dbReference type="EMBL" id="EZG43648.1"/>
    </source>
</evidence>
<dbReference type="EMBL" id="AFNH02001220">
    <property type="protein sequence ID" value="EZG43648.1"/>
    <property type="molecule type" value="Genomic_DNA"/>
</dbReference>
<evidence type="ECO:0000313" key="3">
    <source>
        <dbReference type="Proteomes" id="UP000019763"/>
    </source>
</evidence>
<sequence length="315" mass="34986">MSKNASYVLFDRGSYYECQSVCGTYEFVPGTEEKIGEEEVDVLNKREKINRAKELAAARRVSANMAAAARASDDEEPPAARGVKRNHFSYYDEDDDDITPALPVGDAKVKKAVARKKKARDLDNQAQAKSSTSLGQIRKAEVDWDFEEGDASDDEEGAALSEEEVEDKAAAEDVEDSEDEDKMLTNYGESLSKMLQNQKRAQADEELQKYSDDDDDDDKKEDGASGAGPKRPSRPVLSQVPVTNQVQTEEKVKDDLLNLLRTKENVTIKMVLVELGVSARNSKFQLIKSLISELCDIITTTVDGEQVRYIKLKGN</sequence>